<name>A0A972FNZ1_9FLAO</name>
<dbReference type="Proteomes" id="UP000712080">
    <property type="component" value="Unassembled WGS sequence"/>
</dbReference>
<dbReference type="InterPro" id="IPR002734">
    <property type="entry name" value="RibDG_C"/>
</dbReference>
<accession>A0A972FNZ1</accession>
<dbReference type="PANTHER" id="PTHR38011:SF11">
    <property type="entry name" value="2,5-DIAMINO-6-RIBOSYLAMINO-4(3H)-PYRIMIDINONE 5'-PHOSPHATE REDUCTASE"/>
    <property type="match status" value="1"/>
</dbReference>
<dbReference type="GO" id="GO:0009231">
    <property type="term" value="P:riboflavin biosynthetic process"/>
    <property type="evidence" value="ECO:0007669"/>
    <property type="project" value="InterPro"/>
</dbReference>
<dbReference type="SUPFAM" id="SSF53597">
    <property type="entry name" value="Dihydrofolate reductase-like"/>
    <property type="match status" value="1"/>
</dbReference>
<evidence type="ECO:0000313" key="3">
    <source>
        <dbReference type="Proteomes" id="UP000712080"/>
    </source>
</evidence>
<evidence type="ECO:0000313" key="2">
    <source>
        <dbReference type="EMBL" id="NMH29536.1"/>
    </source>
</evidence>
<proteinExistence type="predicted"/>
<dbReference type="PANTHER" id="PTHR38011">
    <property type="entry name" value="DIHYDROFOLATE REDUCTASE FAMILY PROTEIN (AFU_ORTHOLOGUE AFUA_8G06820)"/>
    <property type="match status" value="1"/>
</dbReference>
<gene>
    <name evidence="2" type="ORF">G6047_15965</name>
</gene>
<sequence>MRKIILEEWLSLDGFAADKNNALDFFPSTEANKFSDEDQLKFLESVDLILLGRKTYELFVDFWPQATIDKEIIADKLNLLPKVIVSQTLKDAPWGKWKKAEVLSGDLIPEIKKLKAQNGKDIVLWGSISIARALIQENLIDEYHIQICPTVLGEGKKLFPTSDQYTNLKLVEVRNYPTGVVFLKYENK</sequence>
<dbReference type="Pfam" id="PF01872">
    <property type="entry name" value="RibD_C"/>
    <property type="match status" value="1"/>
</dbReference>
<dbReference type="AlphaFoldDB" id="A0A972FNZ1"/>
<dbReference type="InterPro" id="IPR024072">
    <property type="entry name" value="DHFR-like_dom_sf"/>
</dbReference>
<dbReference type="RefSeq" id="WP_169528623.1">
    <property type="nucleotide sequence ID" value="NZ_JAAMPU010000108.1"/>
</dbReference>
<dbReference type="Gene3D" id="3.40.430.10">
    <property type="entry name" value="Dihydrofolate Reductase, subunit A"/>
    <property type="match status" value="1"/>
</dbReference>
<dbReference type="GO" id="GO:0008703">
    <property type="term" value="F:5-amino-6-(5-phosphoribosylamino)uracil reductase activity"/>
    <property type="evidence" value="ECO:0007669"/>
    <property type="project" value="InterPro"/>
</dbReference>
<keyword evidence="3" id="KW-1185">Reference proteome</keyword>
<comment type="caution">
    <text evidence="2">The sequence shown here is derived from an EMBL/GenBank/DDBJ whole genome shotgun (WGS) entry which is preliminary data.</text>
</comment>
<feature type="domain" description="Bacterial bifunctional deaminase-reductase C-terminal" evidence="1">
    <location>
        <begin position="2"/>
        <end position="182"/>
    </location>
</feature>
<dbReference type="EMBL" id="JAAMPU010000108">
    <property type="protein sequence ID" value="NMH29536.1"/>
    <property type="molecule type" value="Genomic_DNA"/>
</dbReference>
<dbReference type="InterPro" id="IPR050765">
    <property type="entry name" value="Riboflavin_Biosynth_HTPR"/>
</dbReference>
<protein>
    <submittedName>
        <fullName evidence="2">Dihydrofolate reductase family protein</fullName>
    </submittedName>
</protein>
<organism evidence="2 3">
    <name type="scientific">Flavobacterium silvaticum</name>
    <dbReference type="NCBI Taxonomy" id="1852020"/>
    <lineage>
        <taxon>Bacteria</taxon>
        <taxon>Pseudomonadati</taxon>
        <taxon>Bacteroidota</taxon>
        <taxon>Flavobacteriia</taxon>
        <taxon>Flavobacteriales</taxon>
        <taxon>Flavobacteriaceae</taxon>
        <taxon>Flavobacterium</taxon>
    </lineage>
</organism>
<reference evidence="2" key="1">
    <citation type="submission" date="2020-02" db="EMBL/GenBank/DDBJ databases">
        <title>Flavobacterium sp. genome.</title>
        <authorList>
            <person name="Jung H.S."/>
            <person name="Baek J.H."/>
            <person name="Jeon C.O."/>
        </authorList>
    </citation>
    <scope>NUCLEOTIDE SEQUENCE</scope>
    <source>
        <strain evidence="2">SE-s28</strain>
    </source>
</reference>
<evidence type="ECO:0000259" key="1">
    <source>
        <dbReference type="Pfam" id="PF01872"/>
    </source>
</evidence>